<dbReference type="AlphaFoldDB" id="A0A955LJU2"/>
<reference evidence="1" key="2">
    <citation type="journal article" date="2021" name="Microbiome">
        <title>Successional dynamics and alternative stable states in a saline activated sludge microbial community over 9 years.</title>
        <authorList>
            <person name="Wang Y."/>
            <person name="Ye J."/>
            <person name="Ju F."/>
            <person name="Liu L."/>
            <person name="Boyd J.A."/>
            <person name="Deng Y."/>
            <person name="Parks D.H."/>
            <person name="Jiang X."/>
            <person name="Yin X."/>
            <person name="Woodcroft B.J."/>
            <person name="Tyson G.W."/>
            <person name="Hugenholtz P."/>
            <person name="Polz M.F."/>
            <person name="Zhang T."/>
        </authorList>
    </citation>
    <scope>NUCLEOTIDE SEQUENCE</scope>
    <source>
        <strain evidence="1">HKST-UBA03</strain>
    </source>
</reference>
<evidence type="ECO:0000313" key="2">
    <source>
        <dbReference type="Proteomes" id="UP000751518"/>
    </source>
</evidence>
<protein>
    <submittedName>
        <fullName evidence="1">Uncharacterized protein</fullName>
    </submittedName>
</protein>
<accession>A0A955LJU2</accession>
<dbReference type="Proteomes" id="UP000751518">
    <property type="component" value="Unassembled WGS sequence"/>
</dbReference>
<organism evidence="1 2">
    <name type="scientific">candidate division WWE3 bacterium</name>
    <dbReference type="NCBI Taxonomy" id="2053526"/>
    <lineage>
        <taxon>Bacteria</taxon>
        <taxon>Katanobacteria</taxon>
    </lineage>
</organism>
<evidence type="ECO:0000313" key="1">
    <source>
        <dbReference type="EMBL" id="MCA9391778.1"/>
    </source>
</evidence>
<reference evidence="1" key="1">
    <citation type="submission" date="2020-04" db="EMBL/GenBank/DDBJ databases">
        <authorList>
            <person name="Zhang T."/>
        </authorList>
    </citation>
    <scope>NUCLEOTIDE SEQUENCE</scope>
    <source>
        <strain evidence="1">HKST-UBA03</strain>
    </source>
</reference>
<name>A0A955LJU2_UNCKA</name>
<gene>
    <name evidence="1" type="ORF">KC614_01055</name>
</gene>
<dbReference type="EMBL" id="JAGQKZ010000005">
    <property type="protein sequence ID" value="MCA9391778.1"/>
    <property type="molecule type" value="Genomic_DNA"/>
</dbReference>
<proteinExistence type="predicted"/>
<sequence>MQIVNWQETIDNSAKGIDRKAIKRGGVSDYIIRLLTKSSFRLGPLTEEVLEYVSSKVDYCVRNSLPIRFLPTTGSYKNIYAPSAPHSDWAEVFQLEFLLNNLLSIAAFYEPGIVVEYSGDTYTLCFIDNLKDEWIQIYNEEFDKILERVGSVVPRNCKLILNNAENFYDMKELESKVAKLVAQANLDDPEIVKLIDKSKDHAINNICWDGREDWSRLSDEERDVKLKRSVLMHKYWLELDFKERKDYLLADDTITVVHRTDVPDSLPVYSAKGCDVQYWEGVGVIKESSSCERHKWVVSPKQLEGLHVVEELDVDDFAAISPELESIKVVKQTNKTSNR</sequence>
<comment type="caution">
    <text evidence="1">The sequence shown here is derived from an EMBL/GenBank/DDBJ whole genome shotgun (WGS) entry which is preliminary data.</text>
</comment>